<feature type="domain" description="RNA polymerase sigma factor 70 region 4 type 2" evidence="4">
    <location>
        <begin position="100"/>
        <end position="148"/>
    </location>
</feature>
<evidence type="ECO:0000313" key="6">
    <source>
        <dbReference type="Proteomes" id="UP000295328"/>
    </source>
</evidence>
<keyword evidence="1" id="KW-0805">Transcription regulation</keyword>
<evidence type="ECO:0000313" key="5">
    <source>
        <dbReference type="EMBL" id="TDM02077.1"/>
    </source>
</evidence>
<dbReference type="PANTHER" id="PTHR43133">
    <property type="entry name" value="RNA POLYMERASE ECF-TYPE SIGMA FACTO"/>
    <property type="match status" value="1"/>
</dbReference>
<dbReference type="InterPro" id="IPR036388">
    <property type="entry name" value="WH-like_DNA-bd_sf"/>
</dbReference>
<dbReference type="Pfam" id="PF08281">
    <property type="entry name" value="Sigma70_r4_2"/>
    <property type="match status" value="1"/>
</dbReference>
<organism evidence="5 6">
    <name type="scientific">Macrococcus hajekii</name>
    <dbReference type="NCBI Taxonomy" id="198482"/>
    <lineage>
        <taxon>Bacteria</taxon>
        <taxon>Bacillati</taxon>
        <taxon>Bacillota</taxon>
        <taxon>Bacilli</taxon>
        <taxon>Bacillales</taxon>
        <taxon>Staphylococcaceae</taxon>
        <taxon>Macrococcus</taxon>
    </lineage>
</organism>
<comment type="caution">
    <text evidence="5">The sequence shown here is derived from an EMBL/GenBank/DDBJ whole genome shotgun (WGS) entry which is preliminary data.</text>
</comment>
<dbReference type="GO" id="GO:0016987">
    <property type="term" value="F:sigma factor activity"/>
    <property type="evidence" value="ECO:0007669"/>
    <property type="project" value="UniProtKB-KW"/>
</dbReference>
<dbReference type="SUPFAM" id="SSF88659">
    <property type="entry name" value="Sigma3 and sigma4 domains of RNA polymerase sigma factors"/>
    <property type="match status" value="2"/>
</dbReference>
<dbReference type="Proteomes" id="UP000295328">
    <property type="component" value="Unassembled WGS sequence"/>
</dbReference>
<evidence type="ECO:0000256" key="3">
    <source>
        <dbReference type="ARBA" id="ARBA00023163"/>
    </source>
</evidence>
<dbReference type="PANTHER" id="PTHR43133:SF46">
    <property type="entry name" value="RNA POLYMERASE SIGMA-70 FACTOR ECF SUBFAMILY"/>
    <property type="match status" value="1"/>
</dbReference>
<keyword evidence="6" id="KW-1185">Reference proteome</keyword>
<dbReference type="InterPro" id="IPR013324">
    <property type="entry name" value="RNA_pol_sigma_r3/r4-like"/>
</dbReference>
<evidence type="ECO:0000256" key="1">
    <source>
        <dbReference type="ARBA" id="ARBA00023015"/>
    </source>
</evidence>
<dbReference type="OrthoDB" id="2083683at2"/>
<dbReference type="RefSeq" id="WP_133430088.1">
    <property type="nucleotide sequence ID" value="NZ_BMCC01000003.1"/>
</dbReference>
<keyword evidence="3" id="KW-0804">Transcription</keyword>
<proteinExistence type="predicted"/>
<reference evidence="5 6" key="1">
    <citation type="submission" date="2019-01" db="EMBL/GenBank/DDBJ databases">
        <title>Draft genome sequences of the type strains of six Macrococcus species.</title>
        <authorList>
            <person name="Mazhar S."/>
            <person name="Altermann E."/>
            <person name="Hill C."/>
            <person name="Mcauliffe O."/>
        </authorList>
    </citation>
    <scope>NUCLEOTIDE SEQUENCE [LARGE SCALE GENOMIC DNA]</scope>
    <source>
        <strain evidence="5 6">CCM4809</strain>
    </source>
</reference>
<dbReference type="GO" id="GO:0006352">
    <property type="term" value="P:DNA-templated transcription initiation"/>
    <property type="evidence" value="ECO:0007669"/>
    <property type="project" value="InterPro"/>
</dbReference>
<dbReference type="GO" id="GO:0003677">
    <property type="term" value="F:DNA binding"/>
    <property type="evidence" value="ECO:0007669"/>
    <property type="project" value="InterPro"/>
</dbReference>
<accession>A0A4R6BK83</accession>
<evidence type="ECO:0000259" key="4">
    <source>
        <dbReference type="Pfam" id="PF08281"/>
    </source>
</evidence>
<protein>
    <recommendedName>
        <fullName evidence="4">RNA polymerase sigma factor 70 region 4 type 2 domain-containing protein</fullName>
    </recommendedName>
</protein>
<gene>
    <name evidence="5" type="ORF">ERX37_07705</name>
</gene>
<dbReference type="InterPro" id="IPR039425">
    <property type="entry name" value="RNA_pol_sigma-70-like"/>
</dbReference>
<dbReference type="EMBL" id="SCWE01000002">
    <property type="protein sequence ID" value="TDM02077.1"/>
    <property type="molecule type" value="Genomic_DNA"/>
</dbReference>
<name>A0A4R6BK83_9STAP</name>
<dbReference type="AlphaFoldDB" id="A0A4R6BK83"/>
<dbReference type="Gene3D" id="1.10.10.10">
    <property type="entry name" value="Winged helix-like DNA-binding domain superfamily/Winged helix DNA-binding domain"/>
    <property type="match status" value="1"/>
</dbReference>
<dbReference type="InterPro" id="IPR013249">
    <property type="entry name" value="RNA_pol_sigma70_r4_t2"/>
</dbReference>
<evidence type="ECO:0000256" key="2">
    <source>
        <dbReference type="ARBA" id="ARBA00023082"/>
    </source>
</evidence>
<sequence>MKSLLIEYLESKRLTQAMIEKCNDEAELKILKSILNELNFIIKWIECGHNPTDYRGINRRQVYLVDQQTLEMAVEDNHYRKISDEEYSDYLLNDNHLSSRMLKGLSNREIETFIMMKCEGMSAGDVAELLGIKTTSVESFIERAKTKLAANLEDFEVEQLIKESRFSMKKLEAVIMLSSYDYQTDTLNFMNESSDEYRITQYYLRKLKRVEKRVYLLKRCCGKTILEISEQLKTKQETVEKNFINAHNLLSEQLGCEPIKQTRRISKTVRSA</sequence>
<keyword evidence="2" id="KW-0731">Sigma factor</keyword>